<dbReference type="InterPro" id="IPR036852">
    <property type="entry name" value="Peptidase_S8/S53_dom_sf"/>
</dbReference>
<evidence type="ECO:0000313" key="9">
    <source>
        <dbReference type="EnsemblPlants" id="ONIVA04G00830.1"/>
    </source>
</evidence>
<dbReference type="HOGENOM" id="CLU_040245_0_0_1"/>
<dbReference type="EnsemblPlants" id="ONIVA04G00830.1">
    <property type="protein sequence ID" value="ONIVA04G00830.1"/>
    <property type="gene ID" value="ONIVA04G00830"/>
</dbReference>
<evidence type="ECO:0000259" key="8">
    <source>
        <dbReference type="Pfam" id="PF17766"/>
    </source>
</evidence>
<evidence type="ECO:0000256" key="5">
    <source>
        <dbReference type="ARBA" id="ARBA00022825"/>
    </source>
</evidence>
<dbReference type="STRING" id="4536.A0A0E0GX91"/>
<comment type="similarity">
    <text evidence="1 6">Belongs to the peptidase S8 family.</text>
</comment>
<dbReference type="Proteomes" id="UP000006591">
    <property type="component" value="Chromosome 4"/>
</dbReference>
<keyword evidence="5" id="KW-0720">Serine protease</keyword>
<dbReference type="PROSITE" id="PS00138">
    <property type="entry name" value="SUBTILASE_SER"/>
    <property type="match status" value="1"/>
</dbReference>
<dbReference type="Gene3D" id="3.40.50.200">
    <property type="entry name" value="Peptidase S8/S53 domain"/>
    <property type="match status" value="1"/>
</dbReference>
<dbReference type="Pfam" id="PF17766">
    <property type="entry name" value="fn3_6"/>
    <property type="match status" value="1"/>
</dbReference>
<evidence type="ECO:0000256" key="2">
    <source>
        <dbReference type="ARBA" id="ARBA00022670"/>
    </source>
</evidence>
<dbReference type="PROSITE" id="PS51892">
    <property type="entry name" value="SUBTILASE"/>
    <property type="match status" value="1"/>
</dbReference>
<proteinExistence type="inferred from homology"/>
<keyword evidence="10" id="KW-1185">Reference proteome</keyword>
<keyword evidence="4" id="KW-0378">Hydrolase</keyword>
<evidence type="ECO:0000256" key="1">
    <source>
        <dbReference type="ARBA" id="ARBA00011073"/>
    </source>
</evidence>
<evidence type="ECO:0000313" key="10">
    <source>
        <dbReference type="Proteomes" id="UP000006591"/>
    </source>
</evidence>
<feature type="domain" description="Subtilisin-like protease fibronectin type-III" evidence="8">
    <location>
        <begin position="299"/>
        <end position="396"/>
    </location>
</feature>
<keyword evidence="2" id="KW-0645">Protease</keyword>
<dbReference type="Gene3D" id="2.60.40.2310">
    <property type="match status" value="1"/>
</dbReference>
<dbReference type="SUPFAM" id="SSF52743">
    <property type="entry name" value="Subtilisin-like"/>
    <property type="match status" value="1"/>
</dbReference>
<keyword evidence="3" id="KW-0732">Signal</keyword>
<evidence type="ECO:0000256" key="4">
    <source>
        <dbReference type="ARBA" id="ARBA00022801"/>
    </source>
</evidence>
<feature type="domain" description="DUF1990" evidence="7">
    <location>
        <begin position="50"/>
        <end position="159"/>
    </location>
</feature>
<dbReference type="GO" id="GO:0006508">
    <property type="term" value="P:proteolysis"/>
    <property type="evidence" value="ECO:0007669"/>
    <property type="project" value="UniProtKB-KW"/>
</dbReference>
<reference evidence="9" key="1">
    <citation type="submission" date="2015-04" db="UniProtKB">
        <authorList>
            <consortium name="EnsemblPlants"/>
        </authorList>
    </citation>
    <scope>IDENTIFICATION</scope>
    <source>
        <strain evidence="9">SL10</strain>
    </source>
</reference>
<dbReference type="Pfam" id="PF09348">
    <property type="entry name" value="DUF1990"/>
    <property type="match status" value="1"/>
</dbReference>
<reference evidence="9" key="2">
    <citation type="submission" date="2018-04" db="EMBL/GenBank/DDBJ databases">
        <title>OnivRS2 (Oryza nivara Reference Sequence Version 2).</title>
        <authorList>
            <person name="Zhang J."/>
            <person name="Kudrna D."/>
            <person name="Lee S."/>
            <person name="Talag J."/>
            <person name="Rajasekar S."/>
            <person name="Welchert J."/>
            <person name="Hsing Y.-I."/>
            <person name="Wing R.A."/>
        </authorList>
    </citation>
    <scope>NUCLEOTIDE SEQUENCE [LARGE SCALE GENOMIC DNA]</scope>
    <source>
        <strain evidence="9">SL10</strain>
    </source>
</reference>
<dbReference type="eggNOG" id="ENOG502R8FD">
    <property type="taxonomic scope" value="Eukaryota"/>
</dbReference>
<dbReference type="InterPro" id="IPR045051">
    <property type="entry name" value="SBT"/>
</dbReference>
<evidence type="ECO:0000256" key="3">
    <source>
        <dbReference type="ARBA" id="ARBA00022729"/>
    </source>
</evidence>
<dbReference type="InterPro" id="IPR041469">
    <property type="entry name" value="Subtilisin-like_FN3"/>
</dbReference>
<dbReference type="PANTHER" id="PTHR10795">
    <property type="entry name" value="PROPROTEIN CONVERTASE SUBTILISIN/KEXIN"/>
    <property type="match status" value="1"/>
</dbReference>
<dbReference type="OMA" id="VPYHFAS"/>
<dbReference type="InterPro" id="IPR018960">
    <property type="entry name" value="DUF1990"/>
</dbReference>
<dbReference type="Gramene" id="ONIVA04G00830.1">
    <property type="protein sequence ID" value="ONIVA04G00830.1"/>
    <property type="gene ID" value="ONIVA04G00830"/>
</dbReference>
<name>A0A0E0GX91_ORYNI</name>
<dbReference type="FunFam" id="2.60.40.2310:FF:000001">
    <property type="entry name" value="Subtilisin-like protease SBT1.5"/>
    <property type="match status" value="1"/>
</dbReference>
<accession>A0A0E0GX91</accession>
<dbReference type="AlphaFoldDB" id="A0A0E0GX91"/>
<evidence type="ECO:0000256" key="6">
    <source>
        <dbReference type="PROSITE-ProRule" id="PRU01240"/>
    </source>
</evidence>
<evidence type="ECO:0008006" key="11">
    <source>
        <dbReference type="Google" id="ProtNLM"/>
    </source>
</evidence>
<evidence type="ECO:0000259" key="7">
    <source>
        <dbReference type="Pfam" id="PF09348"/>
    </source>
</evidence>
<organism evidence="9">
    <name type="scientific">Oryza nivara</name>
    <name type="common">Indian wild rice</name>
    <name type="synonym">Oryza sativa f. spontanea</name>
    <dbReference type="NCBI Taxonomy" id="4536"/>
    <lineage>
        <taxon>Eukaryota</taxon>
        <taxon>Viridiplantae</taxon>
        <taxon>Streptophyta</taxon>
        <taxon>Embryophyta</taxon>
        <taxon>Tracheophyta</taxon>
        <taxon>Spermatophyta</taxon>
        <taxon>Magnoliopsida</taxon>
        <taxon>Liliopsida</taxon>
        <taxon>Poales</taxon>
        <taxon>Poaceae</taxon>
        <taxon>BOP clade</taxon>
        <taxon>Oryzoideae</taxon>
        <taxon>Oryzeae</taxon>
        <taxon>Oryzinae</taxon>
        <taxon>Oryza</taxon>
    </lineage>
</organism>
<protein>
    <recommendedName>
        <fullName evidence="11">Peptidase S8/S53 domain-containing protein</fullName>
    </recommendedName>
</protein>
<dbReference type="GO" id="GO:0004252">
    <property type="term" value="F:serine-type endopeptidase activity"/>
    <property type="evidence" value="ECO:0007669"/>
    <property type="project" value="InterPro"/>
</dbReference>
<comment type="caution">
    <text evidence="6">Lacks conserved residue(s) required for the propagation of feature annotation.</text>
</comment>
<sequence length="408" mass="43580">MAWGGLFLSFSRPSQDQQKSCLSAAGGFNYDAPLHGASRPKSVAKLTAGDTGASDKALVERGFFVNRSRVLVGSGTTTFNHAKSALLSWKHLALGWANVEPDTPVKAGTRFCICYKELIPWVMLPLQIAYVTDGNGGNSSGHGKGCVFAYGSGTLQGHLLPDIAAPGVAILAASPNTLEFKGVPYHFASGTSMACPHISGIIAVLKSLHPEWSPAALKSAIMTTANTFDNNGMPIQANGRVPKIADPFDYGAGFVNPIMAADPGLIYDINPSDYLKFFNCMGGLGSHDNCTTIKGPVIDLNLPSIAIPNLRTSQTAVRTVTNVGDQHDAVYKAFLEPPAGIEMAVEPPELVFSKDKKDQSFKVTFKATRKVHGDYTFGSLAWHDGGSHWVRIPIAVRNVIEEIYSNIS</sequence>
<dbReference type="InterPro" id="IPR023828">
    <property type="entry name" value="Peptidase_S8_Ser-AS"/>
</dbReference>